<keyword evidence="5" id="KW-0560">Oxidoreductase</keyword>
<evidence type="ECO:0000256" key="7">
    <source>
        <dbReference type="ARBA" id="ARBA00023033"/>
    </source>
</evidence>
<comment type="cofactor">
    <cofactor evidence="1">
        <name>heme</name>
        <dbReference type="ChEBI" id="CHEBI:30413"/>
    </cofactor>
</comment>
<dbReference type="EMBL" id="MCFJ01000004">
    <property type="protein sequence ID" value="ORY67582.1"/>
    <property type="molecule type" value="Genomic_DNA"/>
</dbReference>
<evidence type="ECO:0000256" key="1">
    <source>
        <dbReference type="ARBA" id="ARBA00001971"/>
    </source>
</evidence>
<proteinExistence type="inferred from homology"/>
<evidence type="ECO:0000256" key="8">
    <source>
        <dbReference type="SAM" id="Phobius"/>
    </source>
</evidence>
<dbReference type="GO" id="GO:0016705">
    <property type="term" value="F:oxidoreductase activity, acting on paired donors, with incorporation or reduction of molecular oxygen"/>
    <property type="evidence" value="ECO:0007669"/>
    <property type="project" value="InterPro"/>
</dbReference>
<dbReference type="OrthoDB" id="6692864at2759"/>
<protein>
    <submittedName>
        <fullName evidence="9">Cytochrome P450</fullName>
    </submittedName>
</protein>
<keyword evidence="10" id="KW-1185">Reference proteome</keyword>
<dbReference type="Gene3D" id="1.10.630.10">
    <property type="entry name" value="Cytochrome P450"/>
    <property type="match status" value="1"/>
</dbReference>
<dbReference type="InParanoid" id="A0A1Y2E7R2"/>
<keyword evidence="8" id="KW-0472">Membrane</keyword>
<dbReference type="Proteomes" id="UP000193689">
    <property type="component" value="Unassembled WGS sequence"/>
</dbReference>
<dbReference type="GeneID" id="63771831"/>
<sequence length="552" mass="62035">MPSSISISSLRLWVSCGGGVLAGVIAHQGVFIRGEWHVQAPAIIVSHGLLFLSILVANTCLNIPQADAALWMSYSYIFSLTISITLYRAFFHPLSKAGFRGPWYARITKLWHVWAVRKLKNHLVLDRLHEIYGDFVRTGPAEITVFHPDVFQAMDGPRKECIKGEWYDLLHPSISLVTERCKTTHAARRKECKRGFIHSALVQHEAKMLKHVGNLDACIEADARASRPSNLRNILFWFSFDTMGDFVFSKSFGMLQDQSWHSVIVRLQKALSLLGPFSPTPWLIQVVLKLSPRIGVLRHWFFMVAWCEGQMRTRLDEGYKKQPSPDLTHYLMEQENQSRDKTSVAWLQGDSLLAIVAGSEPTAASLLGVFCELAKHPHHADLIYDELVNAVSDSDDITTDLKTLSRLGHLNGVLNEALRLYPALLTGGARKTTDKGIIVGGTFIPPHTTIIAPRFTISRREDCFEQPTEFLPQRWTISPKMTRNAAAFAPWGTGKPAVCRYPSTTCFCVTATLVKKYRFRLAPGETGMRVMGDMRDQFTPNPGGLDLCFELR</sequence>
<comment type="caution">
    <text evidence="9">The sequence shown here is derived from an EMBL/GenBank/DDBJ whole genome shotgun (WGS) entry which is preliminary data.</text>
</comment>
<keyword evidence="8" id="KW-1133">Transmembrane helix</keyword>
<keyword evidence="7" id="KW-0503">Monooxygenase</keyword>
<keyword evidence="4" id="KW-0479">Metal-binding</keyword>
<dbReference type="InterPro" id="IPR036396">
    <property type="entry name" value="Cyt_P450_sf"/>
</dbReference>
<dbReference type="CDD" id="cd11061">
    <property type="entry name" value="CYP67-like"/>
    <property type="match status" value="1"/>
</dbReference>
<dbReference type="Pfam" id="PF00067">
    <property type="entry name" value="p450"/>
    <property type="match status" value="1"/>
</dbReference>
<dbReference type="GO" id="GO:0005506">
    <property type="term" value="F:iron ion binding"/>
    <property type="evidence" value="ECO:0007669"/>
    <property type="project" value="InterPro"/>
</dbReference>
<evidence type="ECO:0000313" key="10">
    <source>
        <dbReference type="Proteomes" id="UP000193689"/>
    </source>
</evidence>
<reference evidence="9 10" key="1">
    <citation type="submission" date="2016-07" db="EMBL/GenBank/DDBJ databases">
        <title>Pervasive Adenine N6-methylation of Active Genes in Fungi.</title>
        <authorList>
            <consortium name="DOE Joint Genome Institute"/>
            <person name="Mondo S.J."/>
            <person name="Dannebaum R.O."/>
            <person name="Kuo R.C."/>
            <person name="Labutti K."/>
            <person name="Haridas S."/>
            <person name="Kuo A."/>
            <person name="Salamov A."/>
            <person name="Ahrendt S.R."/>
            <person name="Lipzen A."/>
            <person name="Sullivan W."/>
            <person name="Andreopoulos W.B."/>
            <person name="Clum A."/>
            <person name="Lindquist E."/>
            <person name="Daum C."/>
            <person name="Ramamoorthy G.K."/>
            <person name="Gryganskyi A."/>
            <person name="Culley D."/>
            <person name="Magnuson J.K."/>
            <person name="James T.Y."/>
            <person name="O'Malley M.A."/>
            <person name="Stajich J.E."/>
            <person name="Spatafora J.W."/>
            <person name="Visel A."/>
            <person name="Grigoriev I.V."/>
        </authorList>
    </citation>
    <scope>NUCLEOTIDE SEQUENCE [LARGE SCALE GENOMIC DNA]</scope>
    <source>
        <strain evidence="9 10">CBS 129021</strain>
    </source>
</reference>
<dbReference type="GO" id="GO:0020037">
    <property type="term" value="F:heme binding"/>
    <property type="evidence" value="ECO:0007669"/>
    <property type="project" value="InterPro"/>
</dbReference>
<evidence type="ECO:0000256" key="6">
    <source>
        <dbReference type="ARBA" id="ARBA00023004"/>
    </source>
</evidence>
<dbReference type="InterPro" id="IPR050121">
    <property type="entry name" value="Cytochrome_P450_monoxygenase"/>
</dbReference>
<dbReference type="GO" id="GO:0004497">
    <property type="term" value="F:monooxygenase activity"/>
    <property type="evidence" value="ECO:0007669"/>
    <property type="project" value="UniProtKB-KW"/>
</dbReference>
<feature type="transmembrane region" description="Helical" evidence="8">
    <location>
        <begin position="38"/>
        <end position="57"/>
    </location>
</feature>
<evidence type="ECO:0000256" key="5">
    <source>
        <dbReference type="ARBA" id="ARBA00023002"/>
    </source>
</evidence>
<dbReference type="PANTHER" id="PTHR24305">
    <property type="entry name" value="CYTOCHROME P450"/>
    <property type="match status" value="1"/>
</dbReference>
<dbReference type="PANTHER" id="PTHR24305:SF187">
    <property type="entry name" value="P450, PUTATIVE (EUROFUNG)-RELATED"/>
    <property type="match status" value="1"/>
</dbReference>
<dbReference type="STRING" id="1141098.A0A1Y2E7R2"/>
<dbReference type="InterPro" id="IPR001128">
    <property type="entry name" value="Cyt_P450"/>
</dbReference>
<feature type="transmembrane region" description="Helical" evidence="8">
    <location>
        <begin position="12"/>
        <end position="32"/>
    </location>
</feature>
<evidence type="ECO:0000256" key="4">
    <source>
        <dbReference type="ARBA" id="ARBA00022723"/>
    </source>
</evidence>
<keyword evidence="8" id="KW-0812">Transmembrane</keyword>
<evidence type="ECO:0000256" key="3">
    <source>
        <dbReference type="ARBA" id="ARBA00022617"/>
    </source>
</evidence>
<dbReference type="SUPFAM" id="SSF48264">
    <property type="entry name" value="Cytochrome P450"/>
    <property type="match status" value="1"/>
</dbReference>
<organism evidence="9 10">
    <name type="scientific">Pseudomassariella vexata</name>
    <dbReference type="NCBI Taxonomy" id="1141098"/>
    <lineage>
        <taxon>Eukaryota</taxon>
        <taxon>Fungi</taxon>
        <taxon>Dikarya</taxon>
        <taxon>Ascomycota</taxon>
        <taxon>Pezizomycotina</taxon>
        <taxon>Sordariomycetes</taxon>
        <taxon>Xylariomycetidae</taxon>
        <taxon>Amphisphaeriales</taxon>
        <taxon>Pseudomassariaceae</taxon>
        <taxon>Pseudomassariella</taxon>
    </lineage>
</organism>
<evidence type="ECO:0000313" key="9">
    <source>
        <dbReference type="EMBL" id="ORY67582.1"/>
    </source>
</evidence>
<keyword evidence="3" id="KW-0349">Heme</keyword>
<gene>
    <name evidence="9" type="ORF">BCR38DRAFT_338464</name>
</gene>
<comment type="similarity">
    <text evidence="2">Belongs to the cytochrome P450 family.</text>
</comment>
<evidence type="ECO:0000256" key="2">
    <source>
        <dbReference type="ARBA" id="ARBA00010617"/>
    </source>
</evidence>
<keyword evidence="6" id="KW-0408">Iron</keyword>
<dbReference type="RefSeq" id="XP_040718206.1">
    <property type="nucleotide sequence ID" value="XM_040855619.1"/>
</dbReference>
<dbReference type="AlphaFoldDB" id="A0A1Y2E7R2"/>
<feature type="transmembrane region" description="Helical" evidence="8">
    <location>
        <begin position="69"/>
        <end position="90"/>
    </location>
</feature>
<name>A0A1Y2E7R2_9PEZI</name>
<accession>A0A1Y2E7R2</accession>